<comment type="similarity">
    <text evidence="2">Belongs to the major facilitator superfamily. Sugar transporter (TC 2.A.1.1) family.</text>
</comment>
<dbReference type="InterPro" id="IPR044775">
    <property type="entry name" value="MFS_ERD6/Tret1-like"/>
</dbReference>
<dbReference type="CDD" id="cd17358">
    <property type="entry name" value="MFS_GLUT6_8_Class3_like"/>
    <property type="match status" value="1"/>
</dbReference>
<dbReference type="AlphaFoldDB" id="A0A8S1ZTX4"/>
<reference evidence="10" key="1">
    <citation type="submission" date="2021-01" db="EMBL/GenBank/DDBJ databases">
        <authorList>
            <person name="Bezrukov I."/>
        </authorList>
    </citation>
    <scope>NUCLEOTIDE SEQUENCE</scope>
</reference>
<evidence type="ECO:0000256" key="3">
    <source>
        <dbReference type="ARBA" id="ARBA00022448"/>
    </source>
</evidence>
<keyword evidence="6 8" id="KW-1133">Transmembrane helix</keyword>
<evidence type="ECO:0000256" key="8">
    <source>
        <dbReference type="SAM" id="Phobius"/>
    </source>
</evidence>
<dbReference type="InterPro" id="IPR020846">
    <property type="entry name" value="MFS_dom"/>
</dbReference>
<dbReference type="Pfam" id="PF00083">
    <property type="entry name" value="Sugar_tr"/>
    <property type="match status" value="1"/>
</dbReference>
<dbReference type="PROSITE" id="PS50850">
    <property type="entry name" value="MFS"/>
    <property type="match status" value="1"/>
</dbReference>
<dbReference type="InterPro" id="IPR036259">
    <property type="entry name" value="MFS_trans_sf"/>
</dbReference>
<dbReference type="PROSITE" id="PS00216">
    <property type="entry name" value="SUGAR_TRANSPORT_1"/>
    <property type="match status" value="1"/>
</dbReference>
<keyword evidence="7 8" id="KW-0472">Membrane</keyword>
<dbReference type="PANTHER" id="PTHR48021:SF11">
    <property type="entry name" value="SUGAR TRANSPORTER ERD6-LIKE 12"/>
    <property type="match status" value="1"/>
</dbReference>
<dbReference type="InterPro" id="IPR050549">
    <property type="entry name" value="MFS_Trehalose_Transporter"/>
</dbReference>
<dbReference type="EMBL" id="LR999453">
    <property type="protein sequence ID" value="CAE5966219.1"/>
    <property type="molecule type" value="Genomic_DNA"/>
</dbReference>
<feature type="transmembrane region" description="Helical" evidence="8">
    <location>
        <begin position="20"/>
        <end position="42"/>
    </location>
</feature>
<evidence type="ECO:0000256" key="6">
    <source>
        <dbReference type="ARBA" id="ARBA00022989"/>
    </source>
</evidence>
<dbReference type="InterPro" id="IPR005828">
    <property type="entry name" value="MFS_sugar_transport-like"/>
</dbReference>
<evidence type="ECO:0000313" key="10">
    <source>
        <dbReference type="EMBL" id="CAE5966219.1"/>
    </source>
</evidence>
<feature type="transmembrane region" description="Helical" evidence="8">
    <location>
        <begin position="118"/>
        <end position="135"/>
    </location>
</feature>
<feature type="transmembrane region" description="Helical" evidence="8">
    <location>
        <begin position="318"/>
        <end position="340"/>
    </location>
</feature>
<evidence type="ECO:0000259" key="9">
    <source>
        <dbReference type="PROSITE" id="PS50850"/>
    </source>
</evidence>
<dbReference type="SUPFAM" id="SSF103473">
    <property type="entry name" value="MFS general substrate transporter"/>
    <property type="match status" value="1"/>
</dbReference>
<protein>
    <recommendedName>
        <fullName evidence="9">Major facilitator superfamily (MFS) profile domain-containing protein</fullName>
    </recommendedName>
</protein>
<dbReference type="GO" id="GO:0016020">
    <property type="term" value="C:membrane"/>
    <property type="evidence" value="ECO:0007669"/>
    <property type="project" value="UniProtKB-SubCell"/>
</dbReference>
<dbReference type="Proteomes" id="UP000682877">
    <property type="component" value="Chromosome 3"/>
</dbReference>
<evidence type="ECO:0000256" key="5">
    <source>
        <dbReference type="ARBA" id="ARBA00022692"/>
    </source>
</evidence>
<sequence length="362" mass="39568">MEKGLLLAKKEETANTTPLLIFSTFIIVSASFTFGAAIGYTADTMSSIMSDLDLSLAQFSLFGSLSTFGGMIGAIFSAKAAAAFGHKMTLWVADLFCITGWLAIALAKNIIWLDMGRFLVGIGVGLISYVVPVYIAEITPKHVRGAFTFSNQLLQNCGVAVVYYFGNFLSWRTLAIIGSIPCWIQVIGLFFIPESPRWLAKKGRDKECEEVLQKLRGRRYDIVPEACEIKISVEVSKQNSNINIRSLFKKRYAHQLTIGIGLMLLQQLCGTAGISSYGSTLFKLAGFPARIGMMVLSLIVVPKSLMGLILVDRWGRRPLLMTSAFGLCLSCITLAVAFGVKDVPGIGKITPISVSLEYCRLR</sequence>
<feature type="domain" description="Major facilitator superfamily (MFS) profile" evidence="9">
    <location>
        <begin position="23"/>
        <end position="362"/>
    </location>
</feature>
<dbReference type="GO" id="GO:0051119">
    <property type="term" value="F:sugar transmembrane transporter activity"/>
    <property type="evidence" value="ECO:0007669"/>
    <property type="project" value="InterPro"/>
</dbReference>
<evidence type="ECO:0000256" key="7">
    <source>
        <dbReference type="ARBA" id="ARBA00023136"/>
    </source>
</evidence>
<dbReference type="PANTHER" id="PTHR48021">
    <property type="match status" value="1"/>
</dbReference>
<proteinExistence type="inferred from homology"/>
<feature type="transmembrane region" description="Helical" evidence="8">
    <location>
        <begin position="90"/>
        <end position="112"/>
    </location>
</feature>
<evidence type="ECO:0000256" key="1">
    <source>
        <dbReference type="ARBA" id="ARBA00004141"/>
    </source>
</evidence>
<feature type="transmembrane region" description="Helical" evidence="8">
    <location>
        <begin position="289"/>
        <end position="311"/>
    </location>
</feature>
<keyword evidence="4" id="KW-0762">Sugar transport</keyword>
<feature type="transmembrane region" description="Helical" evidence="8">
    <location>
        <begin position="256"/>
        <end position="277"/>
    </location>
</feature>
<feature type="transmembrane region" description="Helical" evidence="8">
    <location>
        <begin position="54"/>
        <end position="78"/>
    </location>
</feature>
<keyword evidence="3" id="KW-0813">Transport</keyword>
<evidence type="ECO:0000313" key="11">
    <source>
        <dbReference type="Proteomes" id="UP000682877"/>
    </source>
</evidence>
<dbReference type="InterPro" id="IPR005829">
    <property type="entry name" value="Sugar_transporter_CS"/>
</dbReference>
<name>A0A8S1ZTX4_ARAAE</name>
<gene>
    <name evidence="10" type="ORF">AARE701A_LOCUS6406</name>
</gene>
<comment type="subcellular location">
    <subcellularLocation>
        <location evidence="1">Membrane</location>
        <topology evidence="1">Multi-pass membrane protein</topology>
    </subcellularLocation>
</comment>
<keyword evidence="11" id="KW-1185">Reference proteome</keyword>
<organism evidence="10 11">
    <name type="scientific">Arabidopsis arenosa</name>
    <name type="common">Sand rock-cress</name>
    <name type="synonym">Cardaminopsis arenosa</name>
    <dbReference type="NCBI Taxonomy" id="38785"/>
    <lineage>
        <taxon>Eukaryota</taxon>
        <taxon>Viridiplantae</taxon>
        <taxon>Streptophyta</taxon>
        <taxon>Embryophyta</taxon>
        <taxon>Tracheophyta</taxon>
        <taxon>Spermatophyta</taxon>
        <taxon>Magnoliopsida</taxon>
        <taxon>eudicotyledons</taxon>
        <taxon>Gunneridae</taxon>
        <taxon>Pentapetalae</taxon>
        <taxon>rosids</taxon>
        <taxon>malvids</taxon>
        <taxon>Brassicales</taxon>
        <taxon>Brassicaceae</taxon>
        <taxon>Camelineae</taxon>
        <taxon>Arabidopsis</taxon>
    </lineage>
</organism>
<dbReference type="Gene3D" id="1.20.1250.20">
    <property type="entry name" value="MFS general substrate transporter like domains"/>
    <property type="match status" value="1"/>
</dbReference>
<feature type="transmembrane region" description="Helical" evidence="8">
    <location>
        <begin position="171"/>
        <end position="192"/>
    </location>
</feature>
<evidence type="ECO:0000256" key="4">
    <source>
        <dbReference type="ARBA" id="ARBA00022597"/>
    </source>
</evidence>
<dbReference type="PROSITE" id="PS00217">
    <property type="entry name" value="SUGAR_TRANSPORT_2"/>
    <property type="match status" value="1"/>
</dbReference>
<accession>A0A8S1ZTX4</accession>
<evidence type="ECO:0000256" key="2">
    <source>
        <dbReference type="ARBA" id="ARBA00010992"/>
    </source>
</evidence>
<keyword evidence="5 8" id="KW-0812">Transmembrane</keyword>